<keyword evidence="3" id="KW-1185">Reference proteome</keyword>
<evidence type="ECO:0000313" key="2">
    <source>
        <dbReference type="EMBL" id="CAA3007893.1"/>
    </source>
</evidence>
<dbReference type="Gramene" id="OE9A076925T3">
    <property type="protein sequence ID" value="OE9A076925C3"/>
    <property type="gene ID" value="OE9A076925"/>
</dbReference>
<gene>
    <name evidence="2" type="ORF">OLEA9_A076925</name>
</gene>
<dbReference type="Gramene" id="OE9A076925T4">
    <property type="protein sequence ID" value="OE9A076925C4"/>
    <property type="gene ID" value="OE9A076925"/>
</dbReference>
<dbReference type="Gramene" id="OE9A076925T2">
    <property type="protein sequence ID" value="OE9A076925C2"/>
    <property type="gene ID" value="OE9A076925"/>
</dbReference>
<name>A0A8S0TVB8_OLEEU</name>
<dbReference type="AlphaFoldDB" id="A0A8S0TVB8"/>
<evidence type="ECO:0000256" key="1">
    <source>
        <dbReference type="SAM" id="Phobius"/>
    </source>
</evidence>
<sequence length="108" mass="12754">MLRIELRTILCNHNVEAKYGYASAKFLHRKGTEKDTSNWLQLEVEIFLNAKCNMFFMELSNIGEIGLSFKFLPPLKARKISFPRDILWKMMSLCHNCLYVIVMIINFY</sequence>
<keyword evidence="1" id="KW-1133">Transmembrane helix</keyword>
<dbReference type="Gramene" id="OE9A076925T1">
    <property type="protein sequence ID" value="OE9A076925C1"/>
    <property type="gene ID" value="OE9A076925"/>
</dbReference>
<dbReference type="Proteomes" id="UP000594638">
    <property type="component" value="Unassembled WGS sequence"/>
</dbReference>
<organism evidence="2 3">
    <name type="scientific">Olea europaea subsp. europaea</name>
    <dbReference type="NCBI Taxonomy" id="158383"/>
    <lineage>
        <taxon>Eukaryota</taxon>
        <taxon>Viridiplantae</taxon>
        <taxon>Streptophyta</taxon>
        <taxon>Embryophyta</taxon>
        <taxon>Tracheophyta</taxon>
        <taxon>Spermatophyta</taxon>
        <taxon>Magnoliopsida</taxon>
        <taxon>eudicotyledons</taxon>
        <taxon>Gunneridae</taxon>
        <taxon>Pentapetalae</taxon>
        <taxon>asterids</taxon>
        <taxon>lamiids</taxon>
        <taxon>Lamiales</taxon>
        <taxon>Oleaceae</taxon>
        <taxon>Oleeae</taxon>
        <taxon>Olea</taxon>
    </lineage>
</organism>
<accession>A0A8S0TVB8</accession>
<reference evidence="2 3" key="1">
    <citation type="submission" date="2019-12" db="EMBL/GenBank/DDBJ databases">
        <authorList>
            <person name="Alioto T."/>
            <person name="Alioto T."/>
            <person name="Gomez Garrido J."/>
        </authorList>
    </citation>
    <scope>NUCLEOTIDE SEQUENCE [LARGE SCALE GENOMIC DNA]</scope>
</reference>
<dbReference type="EMBL" id="CACTIH010007287">
    <property type="protein sequence ID" value="CAA3007893.1"/>
    <property type="molecule type" value="Genomic_DNA"/>
</dbReference>
<keyword evidence="1" id="KW-0812">Transmembrane</keyword>
<proteinExistence type="predicted"/>
<comment type="caution">
    <text evidence="2">The sequence shown here is derived from an EMBL/GenBank/DDBJ whole genome shotgun (WGS) entry which is preliminary data.</text>
</comment>
<keyword evidence="1" id="KW-0472">Membrane</keyword>
<protein>
    <submittedName>
        <fullName evidence="2">Uncharacterized protein</fullName>
    </submittedName>
</protein>
<evidence type="ECO:0000313" key="3">
    <source>
        <dbReference type="Proteomes" id="UP000594638"/>
    </source>
</evidence>
<feature type="transmembrane region" description="Helical" evidence="1">
    <location>
        <begin position="86"/>
        <end position="107"/>
    </location>
</feature>